<dbReference type="GO" id="GO:0006423">
    <property type="term" value="P:cysteinyl-tRNA aminoacylation"/>
    <property type="evidence" value="ECO:0007669"/>
    <property type="project" value="InterPro"/>
</dbReference>
<keyword evidence="15" id="KW-0862">Zinc</keyword>
<dbReference type="SMART" id="SM00840">
    <property type="entry name" value="DALR_2"/>
    <property type="match status" value="1"/>
</dbReference>
<evidence type="ECO:0000259" key="23">
    <source>
        <dbReference type="SMART" id="SM00840"/>
    </source>
</evidence>
<dbReference type="InterPro" id="IPR056411">
    <property type="entry name" value="CysS_C"/>
</dbReference>
<evidence type="ECO:0000256" key="10">
    <source>
        <dbReference type="ARBA" id="ARBA00022605"/>
    </source>
</evidence>
<dbReference type="InterPro" id="IPR014729">
    <property type="entry name" value="Rossmann-like_a/b/a_fold"/>
</dbReference>
<gene>
    <name evidence="24" type="ORF">PR002_g4938</name>
</gene>
<dbReference type="GO" id="GO:0005829">
    <property type="term" value="C:cytosol"/>
    <property type="evidence" value="ECO:0007669"/>
    <property type="project" value="TreeGrafter"/>
</dbReference>
<comment type="caution">
    <text evidence="24">The sequence shown here is derived from an EMBL/GenBank/DDBJ whole genome shotgun (WGS) entry which is preliminary data.</text>
</comment>
<dbReference type="PRINTS" id="PR00983">
    <property type="entry name" value="TRNASYNTHCYS"/>
</dbReference>
<dbReference type="GO" id="GO:0004817">
    <property type="term" value="F:cysteine-tRNA ligase activity"/>
    <property type="evidence" value="ECO:0007669"/>
    <property type="project" value="UniProtKB-EC"/>
</dbReference>
<dbReference type="EMBL" id="QXFU01000202">
    <property type="protein sequence ID" value="KAE9040481.1"/>
    <property type="molecule type" value="Genomic_DNA"/>
</dbReference>
<keyword evidence="18" id="KW-0030">Aminoacyl-tRNA synthetase</keyword>
<dbReference type="InterPro" id="IPR001451">
    <property type="entry name" value="Hexapep"/>
</dbReference>
<dbReference type="InterPro" id="IPR053376">
    <property type="entry name" value="Serine_acetyltransferase"/>
</dbReference>
<evidence type="ECO:0000256" key="14">
    <source>
        <dbReference type="ARBA" id="ARBA00022741"/>
    </source>
</evidence>
<comment type="cofactor">
    <cofactor evidence="1">
        <name>Zn(2+)</name>
        <dbReference type="ChEBI" id="CHEBI:29105"/>
    </cofactor>
</comment>
<evidence type="ECO:0000256" key="1">
    <source>
        <dbReference type="ARBA" id="ARBA00001947"/>
    </source>
</evidence>
<dbReference type="HAMAP" id="MF_00041">
    <property type="entry name" value="Cys_tRNA_synth"/>
    <property type="match status" value="1"/>
</dbReference>
<dbReference type="Pfam" id="PF09190">
    <property type="entry name" value="DALR_2"/>
    <property type="match status" value="1"/>
</dbReference>
<evidence type="ECO:0000256" key="12">
    <source>
        <dbReference type="ARBA" id="ARBA00022723"/>
    </source>
</evidence>
<evidence type="ECO:0000256" key="20">
    <source>
        <dbReference type="ARBA" id="ARBA00031499"/>
    </source>
</evidence>
<feature type="domain" description="Cysteinyl-tRNA synthetase class Ia DALR" evidence="23">
    <location>
        <begin position="519"/>
        <end position="583"/>
    </location>
</feature>
<feature type="coiled-coil region" evidence="22">
    <location>
        <begin position="468"/>
        <end position="495"/>
    </location>
</feature>
<keyword evidence="16" id="KW-0067">ATP-binding</keyword>
<evidence type="ECO:0000256" key="2">
    <source>
        <dbReference type="ARBA" id="ARBA00004496"/>
    </source>
</evidence>
<evidence type="ECO:0000256" key="22">
    <source>
        <dbReference type="SAM" id="Coils"/>
    </source>
</evidence>
<dbReference type="Pfam" id="PF01406">
    <property type="entry name" value="tRNA-synt_1e"/>
    <property type="match status" value="1"/>
</dbReference>
<dbReference type="NCBIfam" id="TIGR01172">
    <property type="entry name" value="cysE"/>
    <property type="match status" value="1"/>
</dbReference>
<keyword evidence="19" id="KW-0012">Acyltransferase</keyword>
<dbReference type="InterPro" id="IPR009080">
    <property type="entry name" value="tRNAsynth_Ia_anticodon-bd"/>
</dbReference>
<evidence type="ECO:0000256" key="17">
    <source>
        <dbReference type="ARBA" id="ARBA00022917"/>
    </source>
</evidence>
<dbReference type="Gene3D" id="1.10.3130.10">
    <property type="entry name" value="serine acetyltransferase, domain 1"/>
    <property type="match status" value="1"/>
</dbReference>
<dbReference type="EC" id="2.3.1.30" evidence="6"/>
<dbReference type="GO" id="GO:0046872">
    <property type="term" value="F:metal ion binding"/>
    <property type="evidence" value="ECO:0007669"/>
    <property type="project" value="UniProtKB-KW"/>
</dbReference>
<keyword evidence="13" id="KW-0677">Repeat</keyword>
<dbReference type="PANTHER" id="PTHR10890">
    <property type="entry name" value="CYSTEINYL-TRNA SYNTHETASE"/>
    <property type="match status" value="1"/>
</dbReference>
<dbReference type="AlphaFoldDB" id="A0A6A3NAR2"/>
<keyword evidence="22" id="KW-0175">Coiled coil</keyword>
<evidence type="ECO:0000256" key="3">
    <source>
        <dbReference type="ARBA" id="ARBA00005594"/>
    </source>
</evidence>
<dbReference type="NCBIfam" id="TIGR00435">
    <property type="entry name" value="cysS"/>
    <property type="match status" value="1"/>
</dbReference>
<comment type="subcellular location">
    <subcellularLocation>
        <location evidence="2">Cytoplasm</location>
    </subcellularLocation>
</comment>
<evidence type="ECO:0000256" key="13">
    <source>
        <dbReference type="ARBA" id="ARBA00022737"/>
    </source>
</evidence>
<dbReference type="SUPFAM" id="SSF52374">
    <property type="entry name" value="Nucleotidylyl transferase"/>
    <property type="match status" value="1"/>
</dbReference>
<dbReference type="Pfam" id="PF00132">
    <property type="entry name" value="Hexapep"/>
    <property type="match status" value="1"/>
</dbReference>
<proteinExistence type="inferred from homology"/>
<comment type="similarity">
    <text evidence="3">Belongs to the class-I aminoacyl-tRNA synthetase family.</text>
</comment>
<dbReference type="InterPro" id="IPR032678">
    <property type="entry name" value="tRNA-synt_1_cat_dom"/>
</dbReference>
<dbReference type="InterPro" id="IPR042122">
    <property type="entry name" value="Ser_AcTrfase_N_sf"/>
</dbReference>
<dbReference type="Proteomes" id="UP000435112">
    <property type="component" value="Unassembled WGS sequence"/>
</dbReference>
<keyword evidence="14" id="KW-0547">Nucleotide-binding</keyword>
<evidence type="ECO:0000256" key="16">
    <source>
        <dbReference type="ARBA" id="ARBA00022840"/>
    </source>
</evidence>
<dbReference type="InterPro" id="IPR015273">
    <property type="entry name" value="Cys-tRNA-synt_Ia_DALR"/>
</dbReference>
<evidence type="ECO:0000256" key="19">
    <source>
        <dbReference type="ARBA" id="ARBA00023315"/>
    </source>
</evidence>
<dbReference type="Pfam" id="PF23493">
    <property type="entry name" value="CysS_C"/>
    <property type="match status" value="1"/>
</dbReference>
<name>A0A6A3NAR2_9STRA</name>
<dbReference type="CDD" id="cd03354">
    <property type="entry name" value="LbH_SAT"/>
    <property type="match status" value="1"/>
</dbReference>
<dbReference type="FunFam" id="2.160.10.10:FF:000007">
    <property type="entry name" value="Serine acetyltransferase"/>
    <property type="match status" value="1"/>
</dbReference>
<evidence type="ECO:0000313" key="25">
    <source>
        <dbReference type="Proteomes" id="UP000435112"/>
    </source>
</evidence>
<evidence type="ECO:0000256" key="11">
    <source>
        <dbReference type="ARBA" id="ARBA00022679"/>
    </source>
</evidence>
<dbReference type="SUPFAM" id="SSF51161">
    <property type="entry name" value="Trimeric LpxA-like enzymes"/>
    <property type="match status" value="1"/>
</dbReference>
<dbReference type="InterPro" id="IPR024909">
    <property type="entry name" value="Cys-tRNA/MSH_ligase"/>
</dbReference>
<dbReference type="EC" id="6.1.1.16" evidence="5"/>
<dbReference type="GO" id="GO:0009001">
    <property type="term" value="F:serine O-acetyltransferase activity"/>
    <property type="evidence" value="ECO:0007669"/>
    <property type="project" value="UniProtKB-EC"/>
</dbReference>
<reference evidence="24 25" key="1">
    <citation type="submission" date="2018-09" db="EMBL/GenBank/DDBJ databases">
        <title>Genomic investigation of the strawberry pathogen Phytophthora fragariae indicates pathogenicity is determined by transcriptional variation in three key races.</title>
        <authorList>
            <person name="Adams T.M."/>
            <person name="Armitage A.D."/>
            <person name="Sobczyk M.K."/>
            <person name="Bates H.J."/>
            <person name="Dunwell J.M."/>
            <person name="Nellist C.F."/>
            <person name="Harrison R.J."/>
        </authorList>
    </citation>
    <scope>NUCLEOTIDE SEQUENCE [LARGE SCALE GENOMIC DNA]</scope>
    <source>
        <strain evidence="24 25">SCRP324</strain>
    </source>
</reference>
<evidence type="ECO:0000256" key="4">
    <source>
        <dbReference type="ARBA" id="ARBA00007274"/>
    </source>
</evidence>
<evidence type="ECO:0000256" key="7">
    <source>
        <dbReference type="ARBA" id="ARBA00014738"/>
    </source>
</evidence>
<evidence type="ECO:0000256" key="21">
    <source>
        <dbReference type="ARBA" id="ARBA00049486"/>
    </source>
</evidence>
<keyword evidence="12" id="KW-0479">Metal-binding</keyword>
<dbReference type="Gene3D" id="1.20.120.1910">
    <property type="entry name" value="Cysteine-tRNA ligase, C-terminal anti-codon recognition domain"/>
    <property type="match status" value="1"/>
</dbReference>
<evidence type="ECO:0000256" key="15">
    <source>
        <dbReference type="ARBA" id="ARBA00022833"/>
    </source>
</evidence>
<comment type="catalytic activity">
    <reaction evidence="21">
        <text>L-serine + acetyl-CoA = O-acetyl-L-serine + CoA</text>
        <dbReference type="Rhea" id="RHEA:24560"/>
        <dbReference type="ChEBI" id="CHEBI:33384"/>
        <dbReference type="ChEBI" id="CHEBI:57287"/>
        <dbReference type="ChEBI" id="CHEBI:57288"/>
        <dbReference type="ChEBI" id="CHEBI:58340"/>
        <dbReference type="EC" id="2.3.1.30"/>
    </reaction>
</comment>
<keyword evidence="17" id="KW-0648">Protein biosynthesis</keyword>
<dbReference type="GO" id="GO:0006535">
    <property type="term" value="P:cysteine biosynthetic process from serine"/>
    <property type="evidence" value="ECO:0007669"/>
    <property type="project" value="InterPro"/>
</dbReference>
<dbReference type="InterPro" id="IPR015803">
    <property type="entry name" value="Cys-tRNA-ligase"/>
</dbReference>
<evidence type="ECO:0000256" key="8">
    <source>
        <dbReference type="ARBA" id="ARBA00022490"/>
    </source>
</evidence>
<sequence length="632" mass="71705">MRAAPSGKPEDEDLNKRGTSMFKKIRSDIQAVFENDPAARGWFEVVFTYSGLHAIWAHRVAHFLYKRRWFSFARFISQVSRFMTGIEIHPGATIGNRLFIDHGMGVVIGETCEIGDDVVIYQGVTLGGTGKEKGKRHPTIGNNVVISSGAKVLGSFSVGDQCNIGANSVVLKEVPSNSTVVGIPGRIVKQDGRRVDRLNQQLPDPVIDSLRTMQQEIERLREETGHEVNYVVNFTDVDDKLIRKAEQLGTDVPHVAEKFIAAYYEDLEGLGIPKASSNPRVTENMPLIINFIRELVEKDFAYENGGDVYYRTGKFAEYGKLSKQNLQELQFGIRIGVDERKEHPEDFVLWKAAKPGEIFWSSPWGDGRPGWHIECSAMAREYLGDTLDIHGGGQDLQFPHHECECAQSEVLTGKPLANYWMHNGFIRIDNEKMSKSLGNGVLVKDLRNQYKREAIRYFMLSTHYRNPLNFTEDTMEQAQNSVDRIANAVGNLNHRLQAVSVDQAVSSEFAARLEQIRQQYHEKMQDDFNTPDAITAMFEWAGEANQLLQQDVVNAADIRALLELFSELNAVLRIYTEAEPELLDEEIERLIEERNEARKTKNWARADEIRDELSAQGILLEDTAQGMRWRRK</sequence>
<keyword evidence="8" id="KW-0963">Cytoplasm</keyword>
<keyword evidence="11" id="KW-0808">Transferase</keyword>
<evidence type="ECO:0000256" key="9">
    <source>
        <dbReference type="ARBA" id="ARBA00022598"/>
    </source>
</evidence>
<dbReference type="GO" id="GO:0005524">
    <property type="term" value="F:ATP binding"/>
    <property type="evidence" value="ECO:0007669"/>
    <property type="project" value="UniProtKB-KW"/>
</dbReference>
<evidence type="ECO:0000256" key="5">
    <source>
        <dbReference type="ARBA" id="ARBA00012832"/>
    </source>
</evidence>
<accession>A0A6A3NAR2</accession>
<dbReference type="NCBIfam" id="NF041874">
    <property type="entry name" value="EPS_EpsC"/>
    <property type="match status" value="1"/>
</dbReference>
<dbReference type="InterPro" id="IPR045304">
    <property type="entry name" value="LbH_SAT"/>
</dbReference>
<dbReference type="InterPro" id="IPR011004">
    <property type="entry name" value="Trimer_LpxA-like_sf"/>
</dbReference>
<evidence type="ECO:0000313" key="24">
    <source>
        <dbReference type="EMBL" id="KAE9040481.1"/>
    </source>
</evidence>
<dbReference type="InterPro" id="IPR005881">
    <property type="entry name" value="Ser_O-AcTrfase"/>
</dbReference>
<evidence type="ECO:0000256" key="18">
    <source>
        <dbReference type="ARBA" id="ARBA00023146"/>
    </source>
</evidence>
<dbReference type="PANTHER" id="PTHR10890:SF3">
    <property type="entry name" value="CYSTEINE--TRNA LIGASE, CYTOPLASMIC"/>
    <property type="match status" value="1"/>
</dbReference>
<dbReference type="Gene3D" id="2.160.10.10">
    <property type="entry name" value="Hexapeptide repeat proteins"/>
    <property type="match status" value="1"/>
</dbReference>
<dbReference type="OrthoDB" id="438179at2759"/>
<comment type="similarity">
    <text evidence="4">Belongs to the transferase hexapeptide repeat family.</text>
</comment>
<organism evidence="24 25">
    <name type="scientific">Phytophthora rubi</name>
    <dbReference type="NCBI Taxonomy" id="129364"/>
    <lineage>
        <taxon>Eukaryota</taxon>
        <taxon>Sar</taxon>
        <taxon>Stramenopiles</taxon>
        <taxon>Oomycota</taxon>
        <taxon>Peronosporomycetes</taxon>
        <taxon>Peronosporales</taxon>
        <taxon>Peronosporaceae</taxon>
        <taxon>Phytophthora</taxon>
    </lineage>
</organism>
<protein>
    <recommendedName>
        <fullName evidence="7">Cysteine--tRNA ligase</fullName>
        <ecNumber evidence="6">2.3.1.30</ecNumber>
        <ecNumber evidence="5">6.1.1.16</ecNumber>
    </recommendedName>
    <alternativeName>
        <fullName evidence="20">Cysteinyl-tRNA synthetase</fullName>
    </alternativeName>
</protein>
<keyword evidence="10" id="KW-0028">Amino-acid biosynthesis</keyword>
<dbReference type="FunFam" id="1.10.3130.10:FF:000002">
    <property type="entry name" value="Serine acetyltransferase"/>
    <property type="match status" value="1"/>
</dbReference>
<dbReference type="SUPFAM" id="SSF47323">
    <property type="entry name" value="Anticodon-binding domain of a subclass of class I aminoacyl-tRNA synthetases"/>
    <property type="match status" value="1"/>
</dbReference>
<dbReference type="Gene3D" id="3.40.50.620">
    <property type="entry name" value="HUPs"/>
    <property type="match status" value="1"/>
</dbReference>
<keyword evidence="9 24" id="KW-0436">Ligase</keyword>
<evidence type="ECO:0000256" key="6">
    <source>
        <dbReference type="ARBA" id="ARBA00013266"/>
    </source>
</evidence>